<sequence>MYDCSSPSSHLASYGAAALFRSFIRLGLWTLDVFATIPAQIFEIFFFVDQIWIWWQLNSTVDRMGFWHRGRMKERRTCIHTHIETSPGLPKGVRLARLTAAATNPKAKSLSVLLLVARGGTGDWGLGTS</sequence>
<evidence type="ECO:0000313" key="2">
    <source>
        <dbReference type="Proteomes" id="UP000054337"/>
    </source>
</evidence>
<name>W7E8W7_BIPV3</name>
<reference evidence="1 2" key="1">
    <citation type="journal article" date="2013" name="PLoS Genet.">
        <title>Comparative genome structure, secondary metabolite, and effector coding capacity across Cochliobolus pathogens.</title>
        <authorList>
            <person name="Condon B.J."/>
            <person name="Leng Y."/>
            <person name="Wu D."/>
            <person name="Bushley K.E."/>
            <person name="Ohm R.A."/>
            <person name="Otillar R."/>
            <person name="Martin J."/>
            <person name="Schackwitz W."/>
            <person name="Grimwood J."/>
            <person name="MohdZainudin N."/>
            <person name="Xue C."/>
            <person name="Wang R."/>
            <person name="Manning V.A."/>
            <person name="Dhillon B."/>
            <person name="Tu Z.J."/>
            <person name="Steffenson B.J."/>
            <person name="Salamov A."/>
            <person name="Sun H."/>
            <person name="Lowry S."/>
            <person name="LaButti K."/>
            <person name="Han J."/>
            <person name="Copeland A."/>
            <person name="Lindquist E."/>
            <person name="Barry K."/>
            <person name="Schmutz J."/>
            <person name="Baker S.E."/>
            <person name="Ciuffetti L.M."/>
            <person name="Grigoriev I.V."/>
            <person name="Zhong S."/>
            <person name="Turgeon B.G."/>
        </authorList>
    </citation>
    <scope>NUCLEOTIDE SEQUENCE [LARGE SCALE GENOMIC DNA]</scope>
    <source>
        <strain evidence="1 2">FI3</strain>
    </source>
</reference>
<evidence type="ECO:0000313" key="1">
    <source>
        <dbReference type="EMBL" id="EUN24616.1"/>
    </source>
</evidence>
<protein>
    <submittedName>
        <fullName evidence="1">Uncharacterized protein</fullName>
    </submittedName>
</protein>
<proteinExistence type="predicted"/>
<dbReference type="GeneID" id="26248920"/>
<gene>
    <name evidence="1" type="ORF">COCVIDRAFT_105670</name>
</gene>
<keyword evidence="2" id="KW-1185">Reference proteome</keyword>
<dbReference type="Proteomes" id="UP000054337">
    <property type="component" value="Unassembled WGS sequence"/>
</dbReference>
<organism evidence="1 2">
    <name type="scientific">Bipolaris victoriae (strain FI3)</name>
    <name type="common">Victoria blight of oats agent</name>
    <name type="synonym">Cochliobolus victoriae</name>
    <dbReference type="NCBI Taxonomy" id="930091"/>
    <lineage>
        <taxon>Eukaryota</taxon>
        <taxon>Fungi</taxon>
        <taxon>Dikarya</taxon>
        <taxon>Ascomycota</taxon>
        <taxon>Pezizomycotina</taxon>
        <taxon>Dothideomycetes</taxon>
        <taxon>Pleosporomycetidae</taxon>
        <taxon>Pleosporales</taxon>
        <taxon>Pleosporineae</taxon>
        <taxon>Pleosporaceae</taxon>
        <taxon>Bipolaris</taxon>
    </lineage>
</organism>
<accession>W7E8W7</accession>
<dbReference type="AlphaFoldDB" id="W7E8W7"/>
<dbReference type="RefSeq" id="XP_014554195.1">
    <property type="nucleotide sequence ID" value="XM_014698709.1"/>
</dbReference>
<dbReference type="HOGENOM" id="CLU_1948462_0_0_1"/>
<dbReference type="EMBL" id="KI968764">
    <property type="protein sequence ID" value="EUN24616.1"/>
    <property type="molecule type" value="Genomic_DNA"/>
</dbReference>